<dbReference type="OrthoDB" id="9790005at2"/>
<dbReference type="GO" id="GO:0016740">
    <property type="term" value="F:transferase activity"/>
    <property type="evidence" value="ECO:0007669"/>
    <property type="project" value="UniProtKB-KW"/>
</dbReference>
<dbReference type="GO" id="GO:0044010">
    <property type="term" value="P:single-species biofilm formation"/>
    <property type="evidence" value="ECO:0007669"/>
    <property type="project" value="TreeGrafter"/>
</dbReference>
<dbReference type="CDD" id="cd00761">
    <property type="entry name" value="Glyco_tranf_GTA_type"/>
    <property type="match status" value="1"/>
</dbReference>
<sequence>MKKEHVLDAKYAVCIPTYNAGSLWEETLKSVVMQDLVGFHKLVVDSGSTDNTVTLAEQYGFTVIKIDKSEFNHGATRQMLADNTPVACEICIFLTHDAILATSDSLSKLVEAFHDAEVGIAYGRQLPNKNATPLEAHLRSFNYPAASNVRSLADKEKLGFKVFFCSNSFSSYRKTSLQAIGGFPTESIMGEDAIVGAKMIKAGFRIAYVAEATAHHSHDYKISEEFKRYFDTRVFHEQNDWLIKEYGKPTGEGLKFVKSELKYAFFQHQRYIVKSIASIFAKWLGYKMGGAYKIMPLSLVRKLSMHRYYWH</sequence>
<evidence type="ECO:0000313" key="2">
    <source>
        <dbReference type="EMBL" id="TFF35518.1"/>
    </source>
</evidence>
<evidence type="ECO:0000259" key="1">
    <source>
        <dbReference type="Pfam" id="PF00535"/>
    </source>
</evidence>
<dbReference type="PANTHER" id="PTHR43685">
    <property type="entry name" value="GLYCOSYLTRANSFERASE"/>
    <property type="match status" value="1"/>
</dbReference>
<feature type="domain" description="Glycosyltransferase 2-like" evidence="1">
    <location>
        <begin position="13"/>
        <end position="180"/>
    </location>
</feature>
<organism evidence="2 3">
    <name type="scientific">Mucilaginibacter psychrotolerans</name>
    <dbReference type="NCBI Taxonomy" id="1524096"/>
    <lineage>
        <taxon>Bacteria</taxon>
        <taxon>Pseudomonadati</taxon>
        <taxon>Bacteroidota</taxon>
        <taxon>Sphingobacteriia</taxon>
        <taxon>Sphingobacteriales</taxon>
        <taxon>Sphingobacteriaceae</taxon>
        <taxon>Mucilaginibacter</taxon>
    </lineage>
</organism>
<dbReference type="SUPFAM" id="SSF53448">
    <property type="entry name" value="Nucleotide-diphospho-sugar transferases"/>
    <property type="match status" value="1"/>
</dbReference>
<proteinExistence type="predicted"/>
<dbReference type="Gene3D" id="3.90.550.10">
    <property type="entry name" value="Spore Coat Polysaccharide Biosynthesis Protein SpsA, Chain A"/>
    <property type="match status" value="1"/>
</dbReference>
<dbReference type="InterPro" id="IPR029044">
    <property type="entry name" value="Nucleotide-diphossugar_trans"/>
</dbReference>
<dbReference type="InterPro" id="IPR001173">
    <property type="entry name" value="Glyco_trans_2-like"/>
</dbReference>
<protein>
    <submittedName>
        <fullName evidence="2">Glycosyltransferase family 2 protein</fullName>
    </submittedName>
</protein>
<gene>
    <name evidence="2" type="ORF">E2R66_18715</name>
</gene>
<dbReference type="EMBL" id="SOZE01000021">
    <property type="protein sequence ID" value="TFF35518.1"/>
    <property type="molecule type" value="Genomic_DNA"/>
</dbReference>
<reference evidence="2 3" key="1">
    <citation type="journal article" date="2017" name="Int. J. Syst. Evol. Microbiol.">
        <title>Mucilaginibacterpsychrotolerans sp. nov., isolated from peatlands.</title>
        <authorList>
            <person name="Deng Y."/>
            <person name="Shen L."/>
            <person name="Xu B."/>
            <person name="Liu Y."/>
            <person name="Gu Z."/>
            <person name="Liu H."/>
            <person name="Zhou Y."/>
        </authorList>
    </citation>
    <scope>NUCLEOTIDE SEQUENCE [LARGE SCALE GENOMIC DNA]</scope>
    <source>
        <strain evidence="2 3">NH7-4</strain>
    </source>
</reference>
<accession>A0A4Y8S955</accession>
<evidence type="ECO:0000313" key="3">
    <source>
        <dbReference type="Proteomes" id="UP000297540"/>
    </source>
</evidence>
<dbReference type="Pfam" id="PF00535">
    <property type="entry name" value="Glycos_transf_2"/>
    <property type="match status" value="1"/>
</dbReference>
<keyword evidence="2" id="KW-0808">Transferase</keyword>
<dbReference type="PANTHER" id="PTHR43685:SF13">
    <property type="entry name" value="O ANTIGEN BIOSYNTHESIS RHAMNOSYLTRANSFERASE RFBN"/>
    <property type="match status" value="1"/>
</dbReference>
<comment type="caution">
    <text evidence="2">The sequence shown here is derived from an EMBL/GenBank/DDBJ whole genome shotgun (WGS) entry which is preliminary data.</text>
</comment>
<keyword evidence="3" id="KW-1185">Reference proteome</keyword>
<dbReference type="Proteomes" id="UP000297540">
    <property type="component" value="Unassembled WGS sequence"/>
</dbReference>
<dbReference type="InterPro" id="IPR050834">
    <property type="entry name" value="Glycosyltransf_2"/>
</dbReference>
<name>A0A4Y8S955_9SPHI</name>
<dbReference type="AlphaFoldDB" id="A0A4Y8S955"/>